<name>A0A2T6ZQ51_TUBBO</name>
<dbReference type="EMBL" id="NESQ01000147">
    <property type="protein sequence ID" value="PUU77620.1"/>
    <property type="molecule type" value="Genomic_DNA"/>
</dbReference>
<gene>
    <name evidence="1" type="ORF">B9Z19DRAFT_1065685</name>
</gene>
<reference evidence="1 2" key="1">
    <citation type="submission" date="2017-04" db="EMBL/GenBank/DDBJ databases">
        <title>Draft genome sequence of Tuber borchii Vittad., a whitish edible truffle.</title>
        <authorList>
            <consortium name="DOE Joint Genome Institute"/>
            <person name="Murat C."/>
            <person name="Kuo A."/>
            <person name="Barry K.W."/>
            <person name="Clum A."/>
            <person name="Dockter R.B."/>
            <person name="Fauchery L."/>
            <person name="Iotti M."/>
            <person name="Kohler A."/>
            <person name="Labutti K."/>
            <person name="Lindquist E.A."/>
            <person name="Lipzen A."/>
            <person name="Ohm R.A."/>
            <person name="Wang M."/>
            <person name="Grigoriev I.V."/>
            <person name="Zambonelli A."/>
            <person name="Martin F.M."/>
        </authorList>
    </citation>
    <scope>NUCLEOTIDE SEQUENCE [LARGE SCALE GENOMIC DNA]</scope>
    <source>
        <strain evidence="1 2">Tbo3840</strain>
    </source>
</reference>
<dbReference type="AlphaFoldDB" id="A0A2T6ZQ51"/>
<organism evidence="1 2">
    <name type="scientific">Tuber borchii</name>
    <name type="common">White truffle</name>
    <dbReference type="NCBI Taxonomy" id="42251"/>
    <lineage>
        <taxon>Eukaryota</taxon>
        <taxon>Fungi</taxon>
        <taxon>Dikarya</taxon>
        <taxon>Ascomycota</taxon>
        <taxon>Pezizomycotina</taxon>
        <taxon>Pezizomycetes</taxon>
        <taxon>Pezizales</taxon>
        <taxon>Tuberaceae</taxon>
        <taxon>Tuber</taxon>
    </lineage>
</organism>
<evidence type="ECO:0000313" key="2">
    <source>
        <dbReference type="Proteomes" id="UP000244722"/>
    </source>
</evidence>
<keyword evidence="2" id="KW-1185">Reference proteome</keyword>
<accession>A0A2T6ZQ51</accession>
<evidence type="ECO:0000313" key="1">
    <source>
        <dbReference type="EMBL" id="PUU77620.1"/>
    </source>
</evidence>
<proteinExistence type="predicted"/>
<dbReference type="Proteomes" id="UP000244722">
    <property type="component" value="Unassembled WGS sequence"/>
</dbReference>
<comment type="caution">
    <text evidence="1">The sequence shown here is derived from an EMBL/GenBank/DDBJ whole genome shotgun (WGS) entry which is preliminary data.</text>
</comment>
<protein>
    <submittedName>
        <fullName evidence="1">Uncharacterized protein</fullName>
    </submittedName>
</protein>
<sequence length="102" mass="11316">MPFSRGICHSLVCSALQPEPLEWKPMPFICSMAPIDEAHSKAIPDATVAKPLLIKEVFYGNGRIELLIDEQAHKRNRTSPFKRANLGDFSVLLSPSLLMILG</sequence>